<feature type="signal peptide" evidence="1">
    <location>
        <begin position="1"/>
        <end position="21"/>
    </location>
</feature>
<dbReference type="SUPFAM" id="SSF56935">
    <property type="entry name" value="Porins"/>
    <property type="match status" value="1"/>
</dbReference>
<feature type="chain" id="PRO_5011617982" evidence="1">
    <location>
        <begin position="22"/>
        <end position="366"/>
    </location>
</feature>
<evidence type="ECO:0000313" key="3">
    <source>
        <dbReference type="Proteomes" id="UP000198611"/>
    </source>
</evidence>
<keyword evidence="1" id="KW-0732">Signal</keyword>
<proteinExistence type="predicted"/>
<dbReference type="RefSeq" id="WP_093428414.1">
    <property type="nucleotide sequence ID" value="NZ_FOMJ01000005.1"/>
</dbReference>
<dbReference type="InterPro" id="IPR010870">
    <property type="entry name" value="Porin_O/P"/>
</dbReference>
<dbReference type="Pfam" id="PF07396">
    <property type="entry name" value="Porin_O_P"/>
    <property type="match status" value="1"/>
</dbReference>
<sequence length="366" mass="39069">MKKTVIALAAAAMTAPLAANAETSWFGFSQITAGMGEGNGSAYLDNNGNVDYSNDGLAFGADRVRIGYKASHGNAFAKLQVDFNRDAEKDGIGLNDMIKDAVVGYEFNPAAKVNLGVFKTPVGMDFNTSGKKLDITKRGMEKGLVLERAAGAMVSGDLAGGLGYDVGIFNPANRSSSVDTPTKEAGENAEGNGEDMAYAGRIRYDMDNLHLQASYGSSSNAGGYGANTAGEESEDYTVMDFGAKYTMNPLTAKFEYIAGENVQGIEDLDQNVMYLHGGFMLNDSTELVARHYTGNIDDGNDDLDVTNTYLGANFFLNDAARIQVNYVVAGGDNDDYAEFVDIGDQESGFGKTYTEDAVLAQFQYSF</sequence>
<accession>A0A1I1SSC4</accession>
<protein>
    <submittedName>
        <fullName evidence="2">Outer membrane protein (Porin)</fullName>
    </submittedName>
</protein>
<evidence type="ECO:0000313" key="2">
    <source>
        <dbReference type="EMBL" id="SFD49354.1"/>
    </source>
</evidence>
<dbReference type="OrthoDB" id="9807854at2"/>
<organism evidence="2 3">
    <name type="scientific">Thiohalospira halophila DSM 15071</name>
    <dbReference type="NCBI Taxonomy" id="1123397"/>
    <lineage>
        <taxon>Bacteria</taxon>
        <taxon>Pseudomonadati</taxon>
        <taxon>Pseudomonadota</taxon>
        <taxon>Gammaproteobacteria</taxon>
        <taxon>Thiohalospirales</taxon>
        <taxon>Thiohalospiraceae</taxon>
        <taxon>Thiohalospira</taxon>
    </lineage>
</organism>
<reference evidence="2 3" key="1">
    <citation type="submission" date="2016-10" db="EMBL/GenBank/DDBJ databases">
        <authorList>
            <person name="de Groot N.N."/>
        </authorList>
    </citation>
    <scope>NUCLEOTIDE SEQUENCE [LARGE SCALE GENOMIC DNA]</scope>
    <source>
        <strain evidence="2 3">HL3</strain>
    </source>
</reference>
<gene>
    <name evidence="2" type="ORF">SAMN05660831_01778</name>
</gene>
<name>A0A1I1SSC4_9GAMM</name>
<dbReference type="Proteomes" id="UP000198611">
    <property type="component" value="Unassembled WGS sequence"/>
</dbReference>
<dbReference type="InterPro" id="IPR023614">
    <property type="entry name" value="Porin_dom_sf"/>
</dbReference>
<dbReference type="Gene3D" id="2.40.160.10">
    <property type="entry name" value="Porin"/>
    <property type="match status" value="1"/>
</dbReference>
<evidence type="ECO:0000256" key="1">
    <source>
        <dbReference type="SAM" id="SignalP"/>
    </source>
</evidence>
<keyword evidence="3" id="KW-1185">Reference proteome</keyword>
<dbReference type="AlphaFoldDB" id="A0A1I1SSC4"/>
<dbReference type="EMBL" id="FOMJ01000005">
    <property type="protein sequence ID" value="SFD49354.1"/>
    <property type="molecule type" value="Genomic_DNA"/>
</dbReference>